<sequence length="361" mass="42291">MIDFFTQDELDFFKIWQLQAYDPKNKKHVDAKNHLMDSVWKKSIYLGKEVIKRLDGFSIEGKKIWHQRGWKENNEGVNVKGAIFKPYTWVKIFRNNDKGKDIFFTFGIDAYPTIEAFVYKIDCQDKRDSKLSKSQIELCKSLIKKRAKWNEITFENLIRSDWETLINACVEFINDHIEHYDAIVNSVWGEPIPPAFFKNQLIKRGKPINGCESIPETERKFNGVEIDFQSKAKIQKDLGNAGEALVKQREIDFLKEKGLHEKASLVDIVKDGKGYDVFSFDENGVEKFIEVKTTAGNEYSPFYLSENEIDFMRLHSNQYSIYRIYNYNAENNFGEFFELNGNVENQLLMAPTQYRVLIKKT</sequence>
<reference evidence="2 3" key="1">
    <citation type="submission" date="2020-08" db="EMBL/GenBank/DDBJ databases">
        <title>Genomic Encyclopedia of Type Strains, Phase IV (KMG-IV): sequencing the most valuable type-strain genomes for metagenomic binning, comparative biology and taxonomic classification.</title>
        <authorList>
            <person name="Goeker M."/>
        </authorList>
    </citation>
    <scope>NUCLEOTIDE SEQUENCE [LARGE SCALE GENOMIC DNA]</scope>
    <source>
        <strain evidence="2 3">DSM 100397</strain>
    </source>
</reference>
<dbReference type="Proteomes" id="UP000555003">
    <property type="component" value="Unassembled WGS sequence"/>
</dbReference>
<proteinExistence type="predicted"/>
<protein>
    <recommendedName>
        <fullName evidence="1">Protein NO VEIN C-terminal domain-containing protein</fullName>
    </recommendedName>
</protein>
<dbReference type="InterPro" id="IPR024975">
    <property type="entry name" value="NOV_C"/>
</dbReference>
<name>A0ABR6DLR3_9FLAO</name>
<dbReference type="Pfam" id="PF13020">
    <property type="entry name" value="NOV_C"/>
    <property type="match status" value="1"/>
</dbReference>
<feature type="domain" description="Protein NO VEIN C-terminal" evidence="1">
    <location>
        <begin position="243"/>
        <end position="331"/>
    </location>
</feature>
<organism evidence="2 3">
    <name type="scientific">Flavobacterium gossypii</name>
    <dbReference type="NCBI Taxonomy" id="1646119"/>
    <lineage>
        <taxon>Bacteria</taxon>
        <taxon>Pseudomonadati</taxon>
        <taxon>Bacteroidota</taxon>
        <taxon>Flavobacteriia</taxon>
        <taxon>Flavobacteriales</taxon>
        <taxon>Flavobacteriaceae</taxon>
        <taxon>Flavobacterium</taxon>
    </lineage>
</organism>
<comment type="caution">
    <text evidence="2">The sequence shown here is derived from an EMBL/GenBank/DDBJ whole genome shotgun (WGS) entry which is preliminary data.</text>
</comment>
<dbReference type="RefSeq" id="WP_182492615.1">
    <property type="nucleotide sequence ID" value="NZ_JACJIS010000001.1"/>
</dbReference>
<gene>
    <name evidence="2" type="ORF">GGR22_000738</name>
</gene>
<evidence type="ECO:0000313" key="2">
    <source>
        <dbReference type="EMBL" id="MBA9072612.1"/>
    </source>
</evidence>
<dbReference type="EMBL" id="JACJIS010000001">
    <property type="protein sequence ID" value="MBA9072612.1"/>
    <property type="molecule type" value="Genomic_DNA"/>
</dbReference>
<evidence type="ECO:0000313" key="3">
    <source>
        <dbReference type="Proteomes" id="UP000555003"/>
    </source>
</evidence>
<accession>A0ABR6DLR3</accession>
<keyword evidence="3" id="KW-1185">Reference proteome</keyword>
<evidence type="ECO:0000259" key="1">
    <source>
        <dbReference type="Pfam" id="PF13020"/>
    </source>
</evidence>